<organism evidence="1 2">
    <name type="scientific">Candidatus Lloydbacteria bacterium RIFCSPLOWO2_01_FULL_50_20</name>
    <dbReference type="NCBI Taxonomy" id="1798665"/>
    <lineage>
        <taxon>Bacteria</taxon>
        <taxon>Candidatus Lloydiibacteriota</taxon>
    </lineage>
</organism>
<protein>
    <submittedName>
        <fullName evidence="1">Uncharacterized protein</fullName>
    </submittedName>
</protein>
<sequence length="68" mass="8060">MSETNIFSLPLTKFYETIMNKTFYYHKDKRYIRDAFRRIAEPYSGAASLVILVAKLVRGGDFYTRFTH</sequence>
<dbReference type="AlphaFoldDB" id="A0A1G2DER3"/>
<accession>A0A1G2DER3</accession>
<dbReference type="EMBL" id="MHLP01000039">
    <property type="protein sequence ID" value="OGZ11278.1"/>
    <property type="molecule type" value="Genomic_DNA"/>
</dbReference>
<evidence type="ECO:0000313" key="2">
    <source>
        <dbReference type="Proteomes" id="UP000178534"/>
    </source>
</evidence>
<dbReference type="Proteomes" id="UP000178534">
    <property type="component" value="Unassembled WGS sequence"/>
</dbReference>
<reference evidence="1 2" key="1">
    <citation type="journal article" date="2016" name="Nat. Commun.">
        <title>Thousands of microbial genomes shed light on interconnected biogeochemical processes in an aquifer system.</title>
        <authorList>
            <person name="Anantharaman K."/>
            <person name="Brown C.T."/>
            <person name="Hug L.A."/>
            <person name="Sharon I."/>
            <person name="Castelle C.J."/>
            <person name="Probst A.J."/>
            <person name="Thomas B.C."/>
            <person name="Singh A."/>
            <person name="Wilkins M.J."/>
            <person name="Karaoz U."/>
            <person name="Brodie E.L."/>
            <person name="Williams K.H."/>
            <person name="Hubbard S.S."/>
            <person name="Banfield J.F."/>
        </authorList>
    </citation>
    <scope>NUCLEOTIDE SEQUENCE [LARGE SCALE GENOMIC DNA]</scope>
</reference>
<name>A0A1G2DER3_9BACT</name>
<comment type="caution">
    <text evidence="1">The sequence shown here is derived from an EMBL/GenBank/DDBJ whole genome shotgun (WGS) entry which is preliminary data.</text>
</comment>
<evidence type="ECO:0000313" key="1">
    <source>
        <dbReference type="EMBL" id="OGZ11278.1"/>
    </source>
</evidence>
<gene>
    <name evidence="1" type="ORF">A2942_00595</name>
</gene>
<proteinExistence type="predicted"/>
<dbReference type="STRING" id="1798665.A2942_00595"/>